<dbReference type="Proteomes" id="UP000093000">
    <property type="component" value="Unassembled WGS sequence"/>
</dbReference>
<feature type="chain" id="PRO_5008889348" description="Mid2 domain-containing protein" evidence="3">
    <location>
        <begin position="25"/>
        <end position="412"/>
    </location>
</feature>
<dbReference type="InParanoid" id="A0A1C7MY38"/>
<proteinExistence type="predicted"/>
<dbReference type="STRING" id="101091.A0A1C7MY38"/>
<feature type="compositionally biased region" description="Low complexity" evidence="1">
    <location>
        <begin position="99"/>
        <end position="108"/>
    </location>
</feature>
<evidence type="ECO:0000256" key="1">
    <source>
        <dbReference type="SAM" id="MobiDB-lite"/>
    </source>
</evidence>
<keyword evidence="2" id="KW-1133">Transmembrane helix</keyword>
<evidence type="ECO:0008006" key="6">
    <source>
        <dbReference type="Google" id="ProtNLM"/>
    </source>
</evidence>
<accession>A0A1C7MY38</accession>
<feature type="region of interest" description="Disordered" evidence="1">
    <location>
        <begin position="28"/>
        <end position="108"/>
    </location>
</feature>
<feature type="compositionally biased region" description="Low complexity" evidence="1">
    <location>
        <begin position="223"/>
        <end position="232"/>
    </location>
</feature>
<reference evidence="4 5" key="1">
    <citation type="submission" date="2016-03" db="EMBL/GenBank/DDBJ databases">
        <title>Choanephora cucurbitarum.</title>
        <authorList>
            <person name="Min B."/>
            <person name="Park H."/>
            <person name="Park J.-H."/>
            <person name="Shin H.-D."/>
            <person name="Choi I.-G."/>
        </authorList>
    </citation>
    <scope>NUCLEOTIDE SEQUENCE [LARGE SCALE GENOMIC DNA]</scope>
    <source>
        <strain evidence="4 5">KUS-F28377</strain>
    </source>
</reference>
<feature type="compositionally biased region" description="Basic and acidic residues" evidence="1">
    <location>
        <begin position="70"/>
        <end position="84"/>
    </location>
</feature>
<keyword evidence="2" id="KW-0472">Membrane</keyword>
<name>A0A1C7MY38_9FUNG</name>
<feature type="compositionally biased region" description="Polar residues" evidence="1">
    <location>
        <begin position="244"/>
        <end position="257"/>
    </location>
</feature>
<keyword evidence="5" id="KW-1185">Reference proteome</keyword>
<feature type="compositionally biased region" description="Basic residues" evidence="1">
    <location>
        <begin position="54"/>
        <end position="69"/>
    </location>
</feature>
<sequence length="412" mass="45494">MSKKSYRAFLILIITCLCISLTHAAPTTTSKAVTSSSTPIPLDNSQDDPLYPSRKNHRHREKSNRRYRKSTIDKARMDHDHMNSAEEDPFDKDPHQRPSRTLSKSTTTSSPTVVTTIIVVATSTPTTIYSDQSYNPANQQIQGDNDPQTTSYPEDGNNTTSGKRLLRDLSKYHKLVIAFSIVGSVVGTALLIAGFVLGRRYLNKKKKRQSDEENQSGKDGVASVPSPSENSPPDSPSPPPLRLSTHQPHAPTLSTVDYNVNSPHLEIQYPDFRQNRTLSLVFQTTPSAPSAKELDHIQYSNPPYTDHAVYMNSESSSSGYPRMIRHSKLRPSSMSSTDLPPPPAYTPSETPSAPPLYILPTSLETDERNSLPSDNASLRRHSITHCDMASELNQPISLRRGSGSVARVPLPP</sequence>
<keyword evidence="3" id="KW-0732">Signal</keyword>
<dbReference type="EMBL" id="LUGH01001284">
    <property type="protein sequence ID" value="OBZ81316.1"/>
    <property type="molecule type" value="Genomic_DNA"/>
</dbReference>
<feature type="signal peptide" evidence="3">
    <location>
        <begin position="1"/>
        <end position="24"/>
    </location>
</feature>
<feature type="compositionally biased region" description="Low complexity" evidence="1">
    <location>
        <begin position="28"/>
        <end position="38"/>
    </location>
</feature>
<evidence type="ECO:0000256" key="2">
    <source>
        <dbReference type="SAM" id="Phobius"/>
    </source>
</evidence>
<protein>
    <recommendedName>
        <fullName evidence="6">Mid2 domain-containing protein</fullName>
    </recommendedName>
</protein>
<dbReference type="OrthoDB" id="2288076at2759"/>
<dbReference type="AlphaFoldDB" id="A0A1C7MY38"/>
<comment type="caution">
    <text evidence="4">The sequence shown here is derived from an EMBL/GenBank/DDBJ whole genome shotgun (WGS) entry which is preliminary data.</text>
</comment>
<feature type="transmembrane region" description="Helical" evidence="2">
    <location>
        <begin position="175"/>
        <end position="198"/>
    </location>
</feature>
<organism evidence="4 5">
    <name type="scientific">Choanephora cucurbitarum</name>
    <dbReference type="NCBI Taxonomy" id="101091"/>
    <lineage>
        <taxon>Eukaryota</taxon>
        <taxon>Fungi</taxon>
        <taxon>Fungi incertae sedis</taxon>
        <taxon>Mucoromycota</taxon>
        <taxon>Mucoromycotina</taxon>
        <taxon>Mucoromycetes</taxon>
        <taxon>Mucorales</taxon>
        <taxon>Mucorineae</taxon>
        <taxon>Choanephoraceae</taxon>
        <taxon>Choanephoroideae</taxon>
        <taxon>Choanephora</taxon>
    </lineage>
</organism>
<feature type="compositionally biased region" description="Polar residues" evidence="1">
    <location>
        <begin position="129"/>
        <end position="162"/>
    </location>
</feature>
<feature type="region of interest" description="Disordered" evidence="1">
    <location>
        <begin position="205"/>
        <end position="257"/>
    </location>
</feature>
<evidence type="ECO:0000256" key="3">
    <source>
        <dbReference type="SAM" id="SignalP"/>
    </source>
</evidence>
<keyword evidence="2" id="KW-0812">Transmembrane</keyword>
<gene>
    <name evidence="4" type="ORF">A0J61_10635</name>
</gene>
<evidence type="ECO:0000313" key="5">
    <source>
        <dbReference type="Proteomes" id="UP000093000"/>
    </source>
</evidence>
<evidence type="ECO:0000313" key="4">
    <source>
        <dbReference type="EMBL" id="OBZ81316.1"/>
    </source>
</evidence>
<feature type="region of interest" description="Disordered" evidence="1">
    <location>
        <begin position="329"/>
        <end position="357"/>
    </location>
</feature>
<feature type="region of interest" description="Disordered" evidence="1">
    <location>
        <begin position="128"/>
        <end position="162"/>
    </location>
</feature>